<evidence type="ECO:0000256" key="1">
    <source>
        <dbReference type="ARBA" id="ARBA00006964"/>
    </source>
</evidence>
<feature type="binding site" evidence="5">
    <location>
        <position position="104"/>
    </location>
    <ligand>
        <name>a divalent metal cation</name>
        <dbReference type="ChEBI" id="CHEBI:60240"/>
        <label>1</label>
    </ligand>
</feature>
<dbReference type="STRING" id="263852.SAMN02745116_00471"/>
<dbReference type="Gene3D" id="3.40.1390.30">
    <property type="entry name" value="NIF3 (NGG1p interacting factor 3)-like"/>
    <property type="match status" value="2"/>
</dbReference>
<dbReference type="GO" id="GO:0005737">
    <property type="term" value="C:cytoplasm"/>
    <property type="evidence" value="ECO:0007669"/>
    <property type="project" value="TreeGrafter"/>
</dbReference>
<dbReference type="GO" id="GO:0046872">
    <property type="term" value="F:metal ion binding"/>
    <property type="evidence" value="ECO:0007669"/>
    <property type="project" value="UniProtKB-KW"/>
</dbReference>
<dbReference type="InterPro" id="IPR036069">
    <property type="entry name" value="DUF34/NIF3_sf"/>
</dbReference>
<dbReference type="EMBL" id="FUXI01000004">
    <property type="protein sequence ID" value="SJZ48290.1"/>
    <property type="molecule type" value="Genomic_DNA"/>
</dbReference>
<dbReference type="SUPFAM" id="SSF102705">
    <property type="entry name" value="NIF3 (NGG1p interacting factor 3)-like"/>
    <property type="match status" value="1"/>
</dbReference>
<feature type="binding site" evidence="5">
    <location>
        <position position="227"/>
    </location>
    <ligand>
        <name>a divalent metal cation</name>
        <dbReference type="ChEBI" id="CHEBI:60240"/>
        <label>1</label>
    </ligand>
</feature>
<dbReference type="Pfam" id="PF01784">
    <property type="entry name" value="DUF34_NIF3"/>
    <property type="match status" value="1"/>
</dbReference>
<gene>
    <name evidence="6" type="ORF">SAMN02745116_00471</name>
</gene>
<dbReference type="PANTHER" id="PTHR13799">
    <property type="entry name" value="NGG1 INTERACTING FACTOR 3"/>
    <property type="match status" value="1"/>
</dbReference>
<keyword evidence="6" id="KW-0378">Hydrolase</keyword>
<feature type="binding site" evidence="5">
    <location>
        <position position="223"/>
    </location>
    <ligand>
        <name>a divalent metal cation</name>
        <dbReference type="ChEBI" id="CHEBI:60240"/>
        <label>1</label>
    </ligand>
</feature>
<dbReference type="RefSeq" id="WP_144399452.1">
    <property type="nucleotide sequence ID" value="NZ_FUXI01000004.1"/>
</dbReference>
<dbReference type="OrthoDB" id="1116574at2"/>
<dbReference type="Proteomes" id="UP000190328">
    <property type="component" value="Unassembled WGS sequence"/>
</dbReference>
<feature type="binding site" evidence="5">
    <location>
        <position position="63"/>
    </location>
    <ligand>
        <name>a divalent metal cation</name>
        <dbReference type="ChEBI" id="CHEBI:60240"/>
        <label>1</label>
    </ligand>
</feature>
<evidence type="ECO:0000256" key="2">
    <source>
        <dbReference type="ARBA" id="ARBA00011643"/>
    </source>
</evidence>
<dbReference type="InterPro" id="IPR002678">
    <property type="entry name" value="DUF34/NIF3"/>
</dbReference>
<proteinExistence type="inferred from homology"/>
<keyword evidence="7" id="KW-1185">Reference proteome</keyword>
<dbReference type="GO" id="GO:0016787">
    <property type="term" value="F:hydrolase activity"/>
    <property type="evidence" value="ECO:0007669"/>
    <property type="project" value="UniProtKB-KW"/>
</dbReference>
<evidence type="ECO:0000256" key="4">
    <source>
        <dbReference type="ARBA" id="ARBA00022723"/>
    </source>
</evidence>
<evidence type="ECO:0000313" key="6">
    <source>
        <dbReference type="EMBL" id="SJZ48290.1"/>
    </source>
</evidence>
<dbReference type="PANTHER" id="PTHR13799:SF14">
    <property type="entry name" value="GTP CYCLOHYDROLASE 1 TYPE 2 HOMOLOG"/>
    <property type="match status" value="1"/>
</dbReference>
<sequence length="263" mass="29908">MNVRDIMEKLSQKVSWVNPLETKDRLLFGKETQEVKRVIVTWVASVDIIKEAIEKKVDLIITHENPFYLASTSTHQVVERLQNEKYQLLEKGNIAVYRCHDLWDLYPEIGVRDVFASQIPVVFAPAKETSFYRYGAAEGKTMREIATFLEKELLPYGQTGVVMIGDENKPIKTLGIGTGAITSIIQMIADGADAFVVTDDGVNNWIDIQLAQDLHFPVLMVNHYASEAKGIEQLASYLQEKLREIEVSYVPQKYRIKSSNRLD</sequence>
<dbReference type="AlphaFoldDB" id="A0A1T4L178"/>
<name>A0A1T4L178_9ENTE</name>
<keyword evidence="4 5" id="KW-0479">Metal-binding</keyword>
<comment type="subunit">
    <text evidence="2">Homohexamer.</text>
</comment>
<accession>A0A1T4L178</accession>
<evidence type="ECO:0000313" key="7">
    <source>
        <dbReference type="Proteomes" id="UP000190328"/>
    </source>
</evidence>
<organism evidence="6 7">
    <name type="scientific">Pilibacter termitis</name>
    <dbReference type="NCBI Taxonomy" id="263852"/>
    <lineage>
        <taxon>Bacteria</taxon>
        <taxon>Bacillati</taxon>
        <taxon>Bacillota</taxon>
        <taxon>Bacilli</taxon>
        <taxon>Lactobacillales</taxon>
        <taxon>Enterococcaceae</taxon>
        <taxon>Pilibacter</taxon>
    </lineage>
</organism>
<evidence type="ECO:0000256" key="3">
    <source>
        <dbReference type="ARBA" id="ARBA00022112"/>
    </source>
</evidence>
<comment type="similarity">
    <text evidence="1">Belongs to the GTP cyclohydrolase I type 2/NIF3 family.</text>
</comment>
<protein>
    <recommendedName>
        <fullName evidence="3">GTP cyclohydrolase 1 type 2 homolog</fullName>
    </recommendedName>
</protein>
<reference evidence="7" key="1">
    <citation type="submission" date="2017-02" db="EMBL/GenBank/DDBJ databases">
        <authorList>
            <person name="Varghese N."/>
            <person name="Submissions S."/>
        </authorList>
    </citation>
    <scope>NUCLEOTIDE SEQUENCE [LARGE SCALE GENOMIC DNA]</scope>
    <source>
        <strain evidence="7">ATCC BAA-1030</strain>
    </source>
</reference>
<evidence type="ECO:0000256" key="5">
    <source>
        <dbReference type="PIRSR" id="PIRSR602678-1"/>
    </source>
</evidence>